<dbReference type="PROSITE" id="PS50089">
    <property type="entry name" value="ZF_RING_2"/>
    <property type="match status" value="1"/>
</dbReference>
<dbReference type="PANTHER" id="PTHR14155:SF627">
    <property type="entry name" value="OS06G0192800 PROTEIN"/>
    <property type="match status" value="1"/>
</dbReference>
<dbReference type="InterPro" id="IPR001841">
    <property type="entry name" value="Znf_RING"/>
</dbReference>
<feature type="domain" description="RING-type" evidence="6">
    <location>
        <begin position="213"/>
        <end position="255"/>
    </location>
</feature>
<evidence type="ECO:0000256" key="4">
    <source>
        <dbReference type="PROSITE-ProRule" id="PRU00175"/>
    </source>
</evidence>
<reference evidence="7" key="1">
    <citation type="submission" date="2022-10" db="EMBL/GenBank/DDBJ databases">
        <title>Genomics discovery of giant fungal viruses from subsurface oceanic crustal fluids.</title>
        <authorList>
            <person name="Bhattacharjee A.S."/>
            <person name="Schulz F."/>
            <person name="Woyke T."/>
            <person name="Orcutt B.N."/>
            <person name="Matinez Martinez J."/>
        </authorList>
    </citation>
    <scope>NUCLEOTIDE SEQUENCE</scope>
    <source>
        <strain evidence="7">VSAG1.JdFR</strain>
        <strain evidence="8">VSAG8.JdFR</strain>
    </source>
</reference>
<organism evidence="7">
    <name type="scientific">Nucleocytoviricota sp</name>
    <dbReference type="NCBI Taxonomy" id="2809609"/>
    <lineage>
        <taxon>Viruses</taxon>
        <taxon>Varidnaviria</taxon>
        <taxon>Bamfordvirae</taxon>
        <taxon>Nucleocytoviricota</taxon>
    </lineage>
</organism>
<dbReference type="PANTHER" id="PTHR14155">
    <property type="entry name" value="RING FINGER DOMAIN-CONTAINING"/>
    <property type="match status" value="1"/>
</dbReference>
<evidence type="ECO:0000259" key="6">
    <source>
        <dbReference type="PROSITE" id="PS50089"/>
    </source>
</evidence>
<evidence type="ECO:0000256" key="3">
    <source>
        <dbReference type="ARBA" id="ARBA00022833"/>
    </source>
</evidence>
<keyword evidence="2 4" id="KW-0863">Zinc-finger</keyword>
<name>A0A9E8G4Q3_9VIRU</name>
<evidence type="ECO:0000313" key="7">
    <source>
        <dbReference type="EMBL" id="UZT28896.1"/>
    </source>
</evidence>
<evidence type="ECO:0000256" key="5">
    <source>
        <dbReference type="SAM" id="MobiDB-lite"/>
    </source>
</evidence>
<dbReference type="InterPro" id="IPR013083">
    <property type="entry name" value="Znf_RING/FYVE/PHD"/>
</dbReference>
<evidence type="ECO:0000256" key="1">
    <source>
        <dbReference type="ARBA" id="ARBA00022723"/>
    </source>
</evidence>
<feature type="region of interest" description="Disordered" evidence="5">
    <location>
        <begin position="112"/>
        <end position="140"/>
    </location>
</feature>
<feature type="compositionally biased region" description="Basic and acidic residues" evidence="5">
    <location>
        <begin position="119"/>
        <end position="130"/>
    </location>
</feature>
<proteinExistence type="predicted"/>
<evidence type="ECO:0000313" key="8">
    <source>
        <dbReference type="EMBL" id="UZT29248.1"/>
    </source>
</evidence>
<protein>
    <recommendedName>
        <fullName evidence="6">RING-type domain-containing protein</fullName>
    </recommendedName>
</protein>
<keyword evidence="1" id="KW-0479">Metal-binding</keyword>
<dbReference type="EMBL" id="OP765507">
    <property type="protein sequence ID" value="UZT28896.1"/>
    <property type="molecule type" value="Genomic_DNA"/>
</dbReference>
<dbReference type="InterPro" id="IPR053238">
    <property type="entry name" value="RING-H2_zinc_finger"/>
</dbReference>
<dbReference type="Pfam" id="PF13639">
    <property type="entry name" value="zf-RING_2"/>
    <property type="match status" value="1"/>
</dbReference>
<dbReference type="Gene3D" id="3.30.40.10">
    <property type="entry name" value="Zinc/RING finger domain, C3HC4 (zinc finger)"/>
    <property type="match status" value="1"/>
</dbReference>
<evidence type="ECO:0000256" key="2">
    <source>
        <dbReference type="ARBA" id="ARBA00022771"/>
    </source>
</evidence>
<dbReference type="EMBL" id="OP765584">
    <property type="protein sequence ID" value="UZT29248.1"/>
    <property type="molecule type" value="Genomic_DNA"/>
</dbReference>
<accession>A0A9E8G4Q3</accession>
<dbReference type="GO" id="GO:0008270">
    <property type="term" value="F:zinc ion binding"/>
    <property type="evidence" value="ECO:0007669"/>
    <property type="project" value="UniProtKB-KW"/>
</dbReference>
<dbReference type="SUPFAM" id="SSF57850">
    <property type="entry name" value="RING/U-box"/>
    <property type="match status" value="1"/>
</dbReference>
<feature type="region of interest" description="Disordered" evidence="5">
    <location>
        <begin position="1"/>
        <end position="23"/>
    </location>
</feature>
<sequence length="274" mass="32826">MNNNNQNNFFNPNFNNPNLNNPNNNYQQYMRLNNPNISNNILNRPVTPEFYHYMNHIYYSTDLLRNVINVIENNNNNLFYFAYNSLSNQFNSYNNFNNQYYQNQQNANASPLRYNEFNSPERENSIHDDDTNNNDVNNNDEVDLNEYESNIVDNNETTTQYSNELQQQFQNILQQILQQARERDNAAMYNYMLENCIDQLHFNEIENPINNECPILQSEFEEDDVVVQLNRCSHIFNADAIKNWLRNNHTCPVCRCNLIQNTNYPRDRSYSFYF</sequence>
<keyword evidence="3" id="KW-0862">Zinc</keyword>